<dbReference type="EMBL" id="BLLN01000005">
    <property type="protein sequence ID" value="GFH72935.1"/>
    <property type="molecule type" value="Genomic_DNA"/>
</dbReference>
<gene>
    <name evidence="2" type="ORF">Sdia_37030</name>
</gene>
<name>A0ABQ1CS37_STRDI</name>
<protein>
    <recommendedName>
        <fullName evidence="4">Type II toxin-antitoxin system Phd/YefM family antitoxin</fullName>
    </recommendedName>
</protein>
<dbReference type="RefSeq" id="WP_189501202.1">
    <property type="nucleotide sequence ID" value="NZ_BLLN01000005.1"/>
</dbReference>
<dbReference type="GeneID" id="95073872"/>
<feature type="region of interest" description="Disordered" evidence="1">
    <location>
        <begin position="61"/>
        <end position="108"/>
    </location>
</feature>
<comment type="caution">
    <text evidence="2">The sequence shown here is derived from an EMBL/GenBank/DDBJ whole genome shotgun (WGS) entry which is preliminary data.</text>
</comment>
<dbReference type="Proteomes" id="UP000472710">
    <property type="component" value="Unassembled WGS sequence"/>
</dbReference>
<proteinExistence type="predicted"/>
<reference evidence="2 3" key="1">
    <citation type="submission" date="2020-02" db="EMBL/GenBank/DDBJ databases">
        <title>Whole genome shotgun sequence of Streptomyces diastaticus subsp. diastaticus NBRC 13412.</title>
        <authorList>
            <person name="Ichikawa N."/>
            <person name="Komaki H."/>
            <person name="Tamura T."/>
        </authorList>
    </citation>
    <scope>NUCLEOTIDE SEQUENCE [LARGE SCALE GENOMIC DNA]</scope>
    <source>
        <strain evidence="2 3">NBRC 13412</strain>
    </source>
</reference>
<evidence type="ECO:0000313" key="2">
    <source>
        <dbReference type="EMBL" id="GFH72935.1"/>
    </source>
</evidence>
<sequence>MPGKPRQVVVDGKPMIAMPEKQFESLLAMRRQLGSQTAKLRMLRDTLTDLSEFLDTVAEALDTAGTDGSRETSSPLTAEMRRRARQARGVAGSGRASKRRHSPDRNRT</sequence>
<evidence type="ECO:0008006" key="4">
    <source>
        <dbReference type="Google" id="ProtNLM"/>
    </source>
</evidence>
<evidence type="ECO:0000256" key="1">
    <source>
        <dbReference type="SAM" id="MobiDB-lite"/>
    </source>
</evidence>
<accession>A0ABQ1CS37</accession>
<organism evidence="2 3">
    <name type="scientific">Streptomyces diastaticus subsp. diastaticus</name>
    <dbReference type="NCBI Taxonomy" id="68040"/>
    <lineage>
        <taxon>Bacteria</taxon>
        <taxon>Bacillati</taxon>
        <taxon>Actinomycetota</taxon>
        <taxon>Actinomycetes</taxon>
        <taxon>Kitasatosporales</taxon>
        <taxon>Streptomycetaceae</taxon>
        <taxon>Streptomyces</taxon>
        <taxon>Streptomyces diastaticus group</taxon>
    </lineage>
</organism>
<evidence type="ECO:0000313" key="3">
    <source>
        <dbReference type="Proteomes" id="UP000472710"/>
    </source>
</evidence>
<keyword evidence="3" id="KW-1185">Reference proteome</keyword>